<dbReference type="PANTHER" id="PTHR30469">
    <property type="entry name" value="MULTIDRUG RESISTANCE PROTEIN MDTA"/>
    <property type="match status" value="1"/>
</dbReference>
<dbReference type="OrthoDB" id="9806939at2"/>
<dbReference type="Proteomes" id="UP000036771">
    <property type="component" value="Unassembled WGS sequence"/>
</dbReference>
<evidence type="ECO:0000313" key="7">
    <source>
        <dbReference type="EMBL" id="GAO98728.1"/>
    </source>
</evidence>
<feature type="domain" description="CusB-like beta-barrel" evidence="4">
    <location>
        <begin position="212"/>
        <end position="283"/>
    </location>
</feature>
<dbReference type="GO" id="GO:0015562">
    <property type="term" value="F:efflux transmembrane transporter activity"/>
    <property type="evidence" value="ECO:0007669"/>
    <property type="project" value="TreeGrafter"/>
</dbReference>
<dbReference type="Gene3D" id="2.40.50.100">
    <property type="match status" value="1"/>
</dbReference>
<dbReference type="Gene3D" id="2.40.420.20">
    <property type="match status" value="1"/>
</dbReference>
<feature type="domain" description="Multidrug resistance protein MdtA-like C-terminal permuted SH3" evidence="5">
    <location>
        <begin position="289"/>
        <end position="352"/>
    </location>
</feature>
<keyword evidence="8" id="KW-1185">Reference proteome</keyword>
<keyword evidence="3" id="KW-1133">Transmembrane helix</keyword>
<dbReference type="NCBIfam" id="TIGR01730">
    <property type="entry name" value="RND_mfp"/>
    <property type="match status" value="1"/>
</dbReference>
<evidence type="ECO:0000256" key="1">
    <source>
        <dbReference type="ARBA" id="ARBA00009477"/>
    </source>
</evidence>
<dbReference type="InterPro" id="IPR058792">
    <property type="entry name" value="Beta-barrel_RND_2"/>
</dbReference>
<feature type="domain" description="CzcB-like barrel-sandwich hybrid" evidence="6">
    <location>
        <begin position="78"/>
        <end position="205"/>
    </location>
</feature>
<evidence type="ECO:0000313" key="8">
    <source>
        <dbReference type="Proteomes" id="UP000036771"/>
    </source>
</evidence>
<dbReference type="Pfam" id="PF25973">
    <property type="entry name" value="BSH_CzcB"/>
    <property type="match status" value="1"/>
</dbReference>
<dbReference type="EMBL" id="BBVC01000083">
    <property type="protein sequence ID" value="GAO98728.1"/>
    <property type="molecule type" value="Genomic_DNA"/>
</dbReference>
<reference evidence="7 8" key="1">
    <citation type="submission" date="2015-03" db="EMBL/GenBank/DDBJ databases">
        <title>Caedibacter varicaedens, whole genome shotgun sequence.</title>
        <authorList>
            <person name="Suzuki H."/>
            <person name="Dapper A.L."/>
            <person name="Gibson A.K."/>
            <person name="Jackson C."/>
            <person name="Lee H."/>
            <person name="Pejaver V.R."/>
            <person name="Doak T."/>
            <person name="Lynch M."/>
        </authorList>
    </citation>
    <scope>NUCLEOTIDE SEQUENCE [LARGE SCALE GENOMIC DNA]</scope>
</reference>
<dbReference type="SUPFAM" id="SSF111369">
    <property type="entry name" value="HlyD-like secretion proteins"/>
    <property type="match status" value="1"/>
</dbReference>
<dbReference type="FunFam" id="2.40.30.170:FF:000010">
    <property type="entry name" value="Efflux RND transporter periplasmic adaptor subunit"/>
    <property type="match status" value="1"/>
</dbReference>
<protein>
    <submittedName>
        <fullName evidence="7">Multidrug resistance protein MdtA</fullName>
    </submittedName>
</protein>
<gene>
    <name evidence="7" type="primary">mdtA_2</name>
    <name evidence="7" type="ORF">Cva_01395</name>
</gene>
<accession>A0A0K8MER0</accession>
<dbReference type="AlphaFoldDB" id="A0A0K8MER0"/>
<dbReference type="Gene3D" id="1.10.287.470">
    <property type="entry name" value="Helix hairpin bin"/>
    <property type="match status" value="1"/>
</dbReference>
<dbReference type="InterPro" id="IPR006143">
    <property type="entry name" value="RND_pump_MFP"/>
</dbReference>
<organism evidence="7 8">
    <name type="scientific">Caedimonas varicaedens</name>
    <dbReference type="NCBI Taxonomy" id="1629334"/>
    <lineage>
        <taxon>Bacteria</taxon>
        <taxon>Pseudomonadati</taxon>
        <taxon>Pseudomonadota</taxon>
        <taxon>Alphaproteobacteria</taxon>
        <taxon>Holosporales</taxon>
        <taxon>Caedimonadaceae</taxon>
        <taxon>Caedimonas</taxon>
    </lineage>
</organism>
<evidence type="ECO:0000259" key="5">
    <source>
        <dbReference type="Pfam" id="PF25967"/>
    </source>
</evidence>
<feature type="coiled-coil region" evidence="2">
    <location>
        <begin position="111"/>
        <end position="169"/>
    </location>
</feature>
<dbReference type="InterPro" id="IPR058627">
    <property type="entry name" value="MdtA-like_C"/>
</dbReference>
<keyword evidence="2" id="KW-0175">Coiled coil</keyword>
<dbReference type="Gene3D" id="2.40.30.170">
    <property type="match status" value="1"/>
</dbReference>
<dbReference type="GO" id="GO:1990281">
    <property type="term" value="C:efflux pump complex"/>
    <property type="evidence" value="ECO:0007669"/>
    <property type="project" value="TreeGrafter"/>
</dbReference>
<keyword evidence="3" id="KW-0472">Membrane</keyword>
<dbReference type="Pfam" id="PF25967">
    <property type="entry name" value="RND-MFP_C"/>
    <property type="match status" value="1"/>
</dbReference>
<evidence type="ECO:0000256" key="3">
    <source>
        <dbReference type="SAM" id="Phobius"/>
    </source>
</evidence>
<dbReference type="STRING" id="1629334.Cva_01395"/>
<dbReference type="Pfam" id="PF25954">
    <property type="entry name" value="Beta-barrel_RND_2"/>
    <property type="match status" value="1"/>
</dbReference>
<feature type="transmembrane region" description="Helical" evidence="3">
    <location>
        <begin position="17"/>
        <end position="39"/>
    </location>
</feature>
<evidence type="ECO:0000256" key="2">
    <source>
        <dbReference type="SAM" id="Coils"/>
    </source>
</evidence>
<proteinExistence type="inferred from homology"/>
<evidence type="ECO:0000259" key="4">
    <source>
        <dbReference type="Pfam" id="PF25954"/>
    </source>
</evidence>
<comment type="similarity">
    <text evidence="1">Belongs to the membrane fusion protein (MFP) (TC 8.A.1) family.</text>
</comment>
<comment type="caution">
    <text evidence="7">The sequence shown here is derived from an EMBL/GenBank/DDBJ whole genome shotgun (WGS) entry which is preliminary data.</text>
</comment>
<keyword evidence="3" id="KW-0812">Transmembrane</keyword>
<dbReference type="PANTHER" id="PTHR30469:SF36">
    <property type="entry name" value="BLL3903 PROTEIN"/>
    <property type="match status" value="1"/>
</dbReference>
<evidence type="ECO:0000259" key="6">
    <source>
        <dbReference type="Pfam" id="PF25973"/>
    </source>
</evidence>
<dbReference type="InterPro" id="IPR058647">
    <property type="entry name" value="BSH_CzcB-like"/>
</dbReference>
<name>A0A0K8MER0_9PROT</name>
<sequence>MGLLSFFSTLLKTHRKIALFGAVAIIFLLGALVIKEVFFPSKLPTRLLKSITIEAEAVRTASISRTITAVGTLRANQSVTVKPLVSGQVSKIHAEGGQEIRSGEAILSIDDRKYRNKLKEAEAKLAFAELEFNRYDKLAAQNLGKKKLHERAIADQKEAEALVDMAKKEIEDCVITAPFEGVISLNDISIGVSVNENTELFTIVDVDPIKIDFRIPAQYLQNISKGQSVHVVIDGFLDKKFEAYVEAIDAKVDPNSHTIAVRANIDNKSNLLKPGLFARIDLQVGSKDNAVVLPSSAVQVNGDEESVYKLTYYPKENTFVAIRHPIVTGLQEADKIEVLRGVEPGDLVVTVGQLKIRDGAPVTFEGEKEYLDKFKEEAKKDKSSPKNADKK</sequence>